<keyword evidence="7" id="KW-1185">Reference proteome</keyword>
<evidence type="ECO:0000256" key="4">
    <source>
        <dbReference type="ARBA" id="ARBA00023136"/>
    </source>
</evidence>
<organism evidence="6 7">
    <name type="scientific">Glaciecola nitratireducens (strain JCM 12485 / KCTC 12276 / FR1064)</name>
    <dbReference type="NCBI Taxonomy" id="1085623"/>
    <lineage>
        <taxon>Bacteria</taxon>
        <taxon>Pseudomonadati</taxon>
        <taxon>Pseudomonadota</taxon>
        <taxon>Gammaproteobacteria</taxon>
        <taxon>Alteromonadales</taxon>
        <taxon>Alteromonadaceae</taxon>
        <taxon>Brumicola</taxon>
    </lineage>
</organism>
<protein>
    <submittedName>
        <fullName evidence="6">Putative relative of glutathione S-transferase</fullName>
    </submittedName>
</protein>
<evidence type="ECO:0000256" key="2">
    <source>
        <dbReference type="ARBA" id="ARBA00022692"/>
    </source>
</evidence>
<dbReference type="Proteomes" id="UP000009282">
    <property type="component" value="Chromosome"/>
</dbReference>
<reference evidence="6 7" key="1">
    <citation type="journal article" date="2011" name="J. Bacteriol.">
        <title>Complete genome sequence of seawater bacterium Glaciecola nitratireducens FR1064T.</title>
        <authorList>
            <person name="Bian F."/>
            <person name="Qin Q.L."/>
            <person name="Xie B.B."/>
            <person name="Shu Y.L."/>
            <person name="Zhang X.Y."/>
            <person name="Yu Y."/>
            <person name="Chen B."/>
            <person name="Chen X.L."/>
            <person name="Zhou B.C."/>
            <person name="Zhang Y.Z."/>
        </authorList>
    </citation>
    <scope>NUCLEOTIDE SEQUENCE [LARGE SCALE GENOMIC DNA]</scope>
    <source>
        <strain evidence="7">JCM 12485 / KCTC 12276 / FR1064</strain>
    </source>
</reference>
<dbReference type="InterPro" id="IPR001129">
    <property type="entry name" value="Membr-assoc_MAPEG"/>
</dbReference>
<dbReference type="PANTHER" id="PTHR35814:SF1">
    <property type="entry name" value="GLUTATHIONE S-TRANSFERASE-RELATED"/>
    <property type="match status" value="1"/>
</dbReference>
<dbReference type="Pfam" id="PF01124">
    <property type="entry name" value="MAPEG"/>
    <property type="match status" value="1"/>
</dbReference>
<gene>
    <name evidence="6" type="ordered locus">GNIT_1163</name>
</gene>
<dbReference type="STRING" id="1085623.GNIT_1163"/>
<keyword evidence="6" id="KW-0808">Transferase</keyword>
<evidence type="ECO:0000256" key="1">
    <source>
        <dbReference type="ARBA" id="ARBA00004370"/>
    </source>
</evidence>
<dbReference type="HOGENOM" id="CLU_134926_1_0_6"/>
<sequence length="129" mass="13940">MITGLYAGLLGLILLALSIQVIKARRKHMVSLGDGNIDDLQRATRAHANFSEYVPVCIILLLIAELTSQADVFLHICGIALVFGRIAHAYGLVTKAGASWGRVSGTLATFAVLIALSFWNLYIVIAKFI</sequence>
<feature type="transmembrane region" description="Helical" evidence="5">
    <location>
        <begin position="72"/>
        <end position="93"/>
    </location>
</feature>
<feature type="transmembrane region" description="Helical" evidence="5">
    <location>
        <begin position="6"/>
        <end position="22"/>
    </location>
</feature>
<dbReference type="eggNOG" id="COG3788">
    <property type="taxonomic scope" value="Bacteria"/>
</dbReference>
<evidence type="ECO:0000256" key="5">
    <source>
        <dbReference type="SAM" id="Phobius"/>
    </source>
</evidence>
<comment type="subcellular location">
    <subcellularLocation>
        <location evidence="1">Membrane</location>
    </subcellularLocation>
</comment>
<keyword evidence="4 5" id="KW-0472">Membrane</keyword>
<dbReference type="AlphaFoldDB" id="G4QK91"/>
<dbReference type="Gene3D" id="1.20.120.550">
    <property type="entry name" value="Membrane associated eicosanoid/glutathione metabolism-like domain"/>
    <property type="match status" value="1"/>
</dbReference>
<accession>G4QK91</accession>
<keyword evidence="2 5" id="KW-0812">Transmembrane</keyword>
<evidence type="ECO:0000313" key="6">
    <source>
        <dbReference type="EMBL" id="AEP29290.1"/>
    </source>
</evidence>
<dbReference type="InterPro" id="IPR023352">
    <property type="entry name" value="MAPEG-like_dom_sf"/>
</dbReference>
<dbReference type="EMBL" id="CP003060">
    <property type="protein sequence ID" value="AEP29290.1"/>
    <property type="molecule type" value="Genomic_DNA"/>
</dbReference>
<proteinExistence type="predicted"/>
<name>G4QK91_GLANF</name>
<evidence type="ECO:0000313" key="7">
    <source>
        <dbReference type="Proteomes" id="UP000009282"/>
    </source>
</evidence>
<dbReference type="KEGG" id="gni:GNIT_1163"/>
<dbReference type="GO" id="GO:0016740">
    <property type="term" value="F:transferase activity"/>
    <property type="evidence" value="ECO:0007669"/>
    <property type="project" value="UniProtKB-KW"/>
</dbReference>
<evidence type="ECO:0000256" key="3">
    <source>
        <dbReference type="ARBA" id="ARBA00022989"/>
    </source>
</evidence>
<dbReference type="GO" id="GO:0016020">
    <property type="term" value="C:membrane"/>
    <property type="evidence" value="ECO:0007669"/>
    <property type="project" value="UniProtKB-SubCell"/>
</dbReference>
<feature type="transmembrane region" description="Helical" evidence="5">
    <location>
        <begin position="105"/>
        <end position="125"/>
    </location>
</feature>
<keyword evidence="3 5" id="KW-1133">Transmembrane helix</keyword>
<dbReference type="PANTHER" id="PTHR35814">
    <property type="match status" value="1"/>
</dbReference>
<dbReference type="SUPFAM" id="SSF161084">
    <property type="entry name" value="MAPEG domain-like"/>
    <property type="match status" value="1"/>
</dbReference>